<keyword evidence="2" id="KW-1185">Reference proteome</keyword>
<evidence type="ECO:0000313" key="1">
    <source>
        <dbReference type="EMBL" id="KAJ7558071.1"/>
    </source>
</evidence>
<dbReference type="EMBL" id="CM055095">
    <property type="protein sequence ID" value="KAJ7558071.1"/>
    <property type="molecule type" value="Genomic_DNA"/>
</dbReference>
<accession>A0ACC2DV13</accession>
<proteinExistence type="predicted"/>
<sequence length="708" mass="76922">MAQLWSKSLPKSPLLNWFVRKQSCCCFIAKRISPNRDEVSLGEGSIASTDVELNPLPKREGLAPLIDQYAAQQSCGLPTHGIASQACSHDIIESSKGLYLFKQRLTGRNVSSSSLRPTFIAGHHHAIKIENGFASEKKHFGSPANVERRWRGHNMHVRRISSVYEGLNVLKSSVDTKSEGYVANHEAMEGLVAELRQKIQKVCKGGSAKAVNMLKSRKKFLPRERINHLLDQGSSFLELSQLAGEDLYEEPTPSGGIITGIGMIHKRLCVLVANDPTVKGGTYFPITVKKHLRAQEIAAQCNLPCIYFVDSGGANLPRQAEVFPDKDHFGRIFYNQALMSESGIPQIALVLGSCTAGGAYVPAMADESVIVKENGTVFLAGPPLVKAATGEIVSAEDLGGAALHCKVSGVTDHFANDELHALAIGRKIVSNLHLAGALRKGFKDLTACHVEVKDPLYSADEIYGIIPTDQRQSYDIRSIIARITDGSEFDEFKKLYGTTLVTGFAQIFGQQVGILGNNGVLFPESALKGAHFIELCAQRHIPLIFLQNITGFMVGSRAEASGIAKAGAKMVMAVACAKVPKITVVVGGSYGAGNYAMCGRSYSPNFLFFWPNASISVMGGSQAAGVLAQVERTSLHRQGILWSPEDEEKFKANVTRKYEQEGSPYYATARLWDDGVIDPVDTRHILGLCLSASLQKAPELSRYGVFRM</sequence>
<dbReference type="Proteomes" id="UP001162992">
    <property type="component" value="Chromosome 4"/>
</dbReference>
<gene>
    <name evidence="1" type="ORF">O6H91_04G023800</name>
</gene>
<reference evidence="2" key="1">
    <citation type="journal article" date="2024" name="Proc. Natl. Acad. Sci. U.S.A.">
        <title>Extraordinary preservation of gene collinearity over three hundred million years revealed in homosporous lycophytes.</title>
        <authorList>
            <person name="Li C."/>
            <person name="Wickell D."/>
            <person name="Kuo L.Y."/>
            <person name="Chen X."/>
            <person name="Nie B."/>
            <person name="Liao X."/>
            <person name="Peng D."/>
            <person name="Ji J."/>
            <person name="Jenkins J."/>
            <person name="Williams M."/>
            <person name="Shu S."/>
            <person name="Plott C."/>
            <person name="Barry K."/>
            <person name="Rajasekar S."/>
            <person name="Grimwood J."/>
            <person name="Han X."/>
            <person name="Sun S."/>
            <person name="Hou Z."/>
            <person name="He W."/>
            <person name="Dai G."/>
            <person name="Sun C."/>
            <person name="Schmutz J."/>
            <person name="Leebens-Mack J.H."/>
            <person name="Li F.W."/>
            <person name="Wang L."/>
        </authorList>
    </citation>
    <scope>NUCLEOTIDE SEQUENCE [LARGE SCALE GENOMIC DNA]</scope>
    <source>
        <strain evidence="2">cv. PW_Plant_1</strain>
    </source>
</reference>
<protein>
    <submittedName>
        <fullName evidence="1">Uncharacterized protein</fullName>
    </submittedName>
</protein>
<name>A0ACC2DV13_DIPCM</name>
<organism evidence="1 2">
    <name type="scientific">Diphasiastrum complanatum</name>
    <name type="common">Issler's clubmoss</name>
    <name type="synonym">Lycopodium complanatum</name>
    <dbReference type="NCBI Taxonomy" id="34168"/>
    <lineage>
        <taxon>Eukaryota</taxon>
        <taxon>Viridiplantae</taxon>
        <taxon>Streptophyta</taxon>
        <taxon>Embryophyta</taxon>
        <taxon>Tracheophyta</taxon>
        <taxon>Lycopodiopsida</taxon>
        <taxon>Lycopodiales</taxon>
        <taxon>Lycopodiaceae</taxon>
        <taxon>Lycopodioideae</taxon>
        <taxon>Diphasiastrum</taxon>
    </lineage>
</organism>
<comment type="caution">
    <text evidence="1">The sequence shown here is derived from an EMBL/GenBank/DDBJ whole genome shotgun (WGS) entry which is preliminary data.</text>
</comment>
<evidence type="ECO:0000313" key="2">
    <source>
        <dbReference type="Proteomes" id="UP001162992"/>
    </source>
</evidence>